<dbReference type="GO" id="GO:0000150">
    <property type="term" value="F:DNA strand exchange activity"/>
    <property type="evidence" value="ECO:0007669"/>
    <property type="project" value="InterPro"/>
</dbReference>
<dbReference type="PANTHER" id="PTHR30461:SF23">
    <property type="entry name" value="DNA RECOMBINASE-RELATED"/>
    <property type="match status" value="1"/>
</dbReference>
<proteinExistence type="predicted"/>
<feature type="domain" description="Recombinase" evidence="2">
    <location>
        <begin position="192"/>
        <end position="316"/>
    </location>
</feature>
<evidence type="ECO:0000259" key="1">
    <source>
        <dbReference type="PROSITE" id="PS51736"/>
    </source>
</evidence>
<dbReference type="PROSITE" id="PS51737">
    <property type="entry name" value="RECOMBINASE_DNA_BIND"/>
    <property type="match status" value="1"/>
</dbReference>
<dbReference type="AlphaFoldDB" id="A0A4Y9S7N0"/>
<dbReference type="Pfam" id="PF07508">
    <property type="entry name" value="Recombinase"/>
    <property type="match status" value="1"/>
</dbReference>
<dbReference type="InterPro" id="IPR050639">
    <property type="entry name" value="SSR_resolvase"/>
</dbReference>
<protein>
    <submittedName>
        <fullName evidence="3">Recombinase family protein</fullName>
    </submittedName>
</protein>
<gene>
    <name evidence="3" type="ORF">E4L98_20300</name>
</gene>
<dbReference type="InterPro" id="IPR006119">
    <property type="entry name" value="Resolv_N"/>
</dbReference>
<dbReference type="Pfam" id="PF00239">
    <property type="entry name" value="Resolvase"/>
    <property type="match status" value="1"/>
</dbReference>
<dbReference type="InterPro" id="IPR036162">
    <property type="entry name" value="Resolvase-like_N_sf"/>
</dbReference>
<dbReference type="GO" id="GO:0003677">
    <property type="term" value="F:DNA binding"/>
    <property type="evidence" value="ECO:0007669"/>
    <property type="project" value="InterPro"/>
</dbReference>
<evidence type="ECO:0000259" key="2">
    <source>
        <dbReference type="PROSITE" id="PS51737"/>
    </source>
</evidence>
<dbReference type="SUPFAM" id="SSF53041">
    <property type="entry name" value="Resolvase-like"/>
    <property type="match status" value="1"/>
</dbReference>
<feature type="domain" description="Resolvase/invertase-type recombinase catalytic" evidence="1">
    <location>
        <begin position="11"/>
        <end position="161"/>
    </location>
</feature>
<accession>A0A4Y9S7N0</accession>
<evidence type="ECO:0000313" key="4">
    <source>
        <dbReference type="Proteomes" id="UP000297729"/>
    </source>
</evidence>
<dbReference type="PANTHER" id="PTHR30461">
    <property type="entry name" value="DNA-INVERTASE FROM LAMBDOID PROPHAGE"/>
    <property type="match status" value="1"/>
</dbReference>
<name>A0A4Y9S7N0_9BURK</name>
<comment type="caution">
    <text evidence="3">The sequence shown here is derived from an EMBL/GenBank/DDBJ whole genome shotgun (WGS) entry which is preliminary data.</text>
</comment>
<organism evidence="3 4">
    <name type="scientific">Duganella callida</name>
    <dbReference type="NCBI Taxonomy" id="2561932"/>
    <lineage>
        <taxon>Bacteria</taxon>
        <taxon>Pseudomonadati</taxon>
        <taxon>Pseudomonadota</taxon>
        <taxon>Betaproteobacteria</taxon>
        <taxon>Burkholderiales</taxon>
        <taxon>Oxalobacteraceae</taxon>
        <taxon>Telluria group</taxon>
        <taxon>Duganella</taxon>
    </lineage>
</organism>
<dbReference type="PROSITE" id="PS51736">
    <property type="entry name" value="RECOMBINASES_3"/>
    <property type="match status" value="1"/>
</dbReference>
<sequence>MAAGSSTRGKKAAIYVRMSTRPQDHSIEHQCDRLYAYASERGIEIVKMYADAGKSGLRINNRDGLRELIADVQARTADFSAVLVYDVSRWGRFQDVDEGAHYEFVCREAGIQVLYCAEPFENDGSALASIVKSMKRTMAAEYSRELSAKVFEAQRRFAVQGYKMGGSAGFGLRRMSFDRDGKQKRTLSHGERKGAITDRVRFCWGPADEVAVVRQIYSWFVDNHFTDTGIVTLLNQRKVESGTGRPWTPWLVKSILTNEKYAGRVVFNRGSAKLTGLRRLNPVDEWVCKVDLLPPIVSPALFDMAQEERKKRFAPMDRERVLAGLRSIHSKHGKVTVALINATPGLPNPKRIGEAFGTLAEAYALAGVGDSEKLQYARTKRSLQQMRKATLAACGLLIEQTGISYRYSKDRWCLCIDDKIIVKIVVARSRHDSAGRIRWRVPIYNAPVPDFVVCVLMDAANAVVLDYYLIPVQDFTAGHITLRAEYLQDQAAYRYTSLAAIFGRES</sequence>
<dbReference type="SMART" id="SM00857">
    <property type="entry name" value="Resolvase"/>
    <property type="match status" value="1"/>
</dbReference>
<dbReference type="EMBL" id="SPVG01000202">
    <property type="protein sequence ID" value="TFW17549.1"/>
    <property type="molecule type" value="Genomic_DNA"/>
</dbReference>
<dbReference type="CDD" id="cd00338">
    <property type="entry name" value="Ser_Recombinase"/>
    <property type="match status" value="1"/>
</dbReference>
<dbReference type="Gene3D" id="3.90.1750.20">
    <property type="entry name" value="Putative Large Serine Recombinase, Chain B, Domain 2"/>
    <property type="match status" value="1"/>
</dbReference>
<dbReference type="InterPro" id="IPR038109">
    <property type="entry name" value="DNA_bind_recomb_sf"/>
</dbReference>
<dbReference type="Gene3D" id="3.40.50.1390">
    <property type="entry name" value="Resolvase, N-terminal catalytic domain"/>
    <property type="match status" value="1"/>
</dbReference>
<dbReference type="OrthoDB" id="5479610at2"/>
<reference evidence="3 4" key="1">
    <citation type="submission" date="2019-03" db="EMBL/GenBank/DDBJ databases">
        <title>Draft Genome Sequence of Duganella callidus sp. nov., a Novel Duganella Species Isolated from Cultivated Soil.</title>
        <authorList>
            <person name="Raths R."/>
            <person name="Peta V."/>
            <person name="Bucking H."/>
        </authorList>
    </citation>
    <scope>NUCLEOTIDE SEQUENCE [LARGE SCALE GENOMIC DNA]</scope>
    <source>
        <strain evidence="3 4">DN04</strain>
    </source>
</reference>
<dbReference type="RefSeq" id="WP_135203361.1">
    <property type="nucleotide sequence ID" value="NZ_SPVG01000202.1"/>
</dbReference>
<evidence type="ECO:0000313" key="3">
    <source>
        <dbReference type="EMBL" id="TFW17549.1"/>
    </source>
</evidence>
<keyword evidence="4" id="KW-1185">Reference proteome</keyword>
<dbReference type="Proteomes" id="UP000297729">
    <property type="component" value="Unassembled WGS sequence"/>
</dbReference>
<dbReference type="FunFam" id="3.40.50.1390:FF:000008">
    <property type="entry name" value="DNA recombinase"/>
    <property type="match status" value="1"/>
</dbReference>
<dbReference type="InterPro" id="IPR011109">
    <property type="entry name" value="DNA_bind_recombinase_dom"/>
</dbReference>